<name>A0A953N9B8_9BURK</name>
<dbReference type="Gene3D" id="3.30.1490.130">
    <property type="entry name" value="D-aminoacylase. Domain 3"/>
    <property type="match status" value="1"/>
</dbReference>
<dbReference type="GO" id="GO:0005829">
    <property type="term" value="C:cytosol"/>
    <property type="evidence" value="ECO:0007669"/>
    <property type="project" value="TreeGrafter"/>
</dbReference>
<dbReference type="InterPro" id="IPR023100">
    <property type="entry name" value="D-aminoacylase_insert_dom_sf"/>
</dbReference>
<feature type="domain" description="Amidohydrolase 3" evidence="1">
    <location>
        <begin position="226"/>
        <end position="457"/>
    </location>
</feature>
<dbReference type="Pfam" id="PF07969">
    <property type="entry name" value="Amidohydro_3"/>
    <property type="match status" value="1"/>
</dbReference>
<keyword evidence="3" id="KW-1185">Reference proteome</keyword>
<dbReference type="CDD" id="cd01297">
    <property type="entry name" value="D-aminoacylase"/>
    <property type="match status" value="1"/>
</dbReference>
<dbReference type="InterPro" id="IPR013108">
    <property type="entry name" value="Amidohydro_3"/>
</dbReference>
<dbReference type="GO" id="GO:0016811">
    <property type="term" value="F:hydrolase activity, acting on carbon-nitrogen (but not peptide) bonds, in linear amides"/>
    <property type="evidence" value="ECO:0007669"/>
    <property type="project" value="InterPro"/>
</dbReference>
<dbReference type="InterPro" id="IPR032466">
    <property type="entry name" value="Metal_Hydrolase"/>
</dbReference>
<dbReference type="Gene3D" id="2.30.40.10">
    <property type="entry name" value="Urease, subunit C, domain 1"/>
    <property type="match status" value="1"/>
</dbReference>
<dbReference type="SUPFAM" id="SSF51338">
    <property type="entry name" value="Composite domain of metallo-dependent hydrolases"/>
    <property type="match status" value="1"/>
</dbReference>
<sequence>MNCDLLLKNGVVIDGSGKPRYRADVAIQDGKIVAIGLNLEVQASTTVDVNGASIAPGFIDVHTHDDRLVLADPSMEPKISQGATTVVTGNCGISLAPLGRTNAIPPINLVANDNSNQRFNTFKEYFEALEKTPSSMNVASLAGHTTMRAVTMQDLDRPANEAEIAQMQKLVQEALDAGVVGVSTGLYYAPAQAATASEVQAVFEPLRGTNAVIASHIRNEAEQVLEAMTEAMSIANALGVRQVISHHKVNGRANHGRSTETLALVDEARSRMDVCMDCYPYVASSTILRQDNVEQASRTLIAWSTPKPETAGRYVDELLKEQNLDLTEFLASLQPAGAIYFSMDEADVERIMAHPETMIGSDGLPHDTFPHPRLWGAFPRVLGHYSRDRKIFPLETAIYKMTGMPAAKFGLKNRGLIAQGYAADLVVFDPEHVRDCATFADPKRPAAGIQRVYVNGVTSWRNGAATGARAGQVIRRS</sequence>
<dbReference type="AlphaFoldDB" id="A0A953N9B8"/>
<comment type="caution">
    <text evidence="2">The sequence shown here is derived from an EMBL/GenBank/DDBJ whole genome shotgun (WGS) entry which is preliminary data.</text>
</comment>
<dbReference type="SUPFAM" id="SSF51556">
    <property type="entry name" value="Metallo-dependent hydrolases"/>
    <property type="match status" value="1"/>
</dbReference>
<proteinExistence type="predicted"/>
<organism evidence="2 3">
    <name type="scientific">Zwartia hollandica</name>
    <dbReference type="NCBI Taxonomy" id="324606"/>
    <lineage>
        <taxon>Bacteria</taxon>
        <taxon>Pseudomonadati</taxon>
        <taxon>Pseudomonadota</taxon>
        <taxon>Betaproteobacteria</taxon>
        <taxon>Burkholderiales</taxon>
        <taxon>Alcaligenaceae</taxon>
        <taxon>Zwartia</taxon>
    </lineage>
</organism>
<dbReference type="PANTHER" id="PTHR11647:SF1">
    <property type="entry name" value="COLLAPSIN RESPONSE MEDIATOR PROTEIN"/>
    <property type="match status" value="1"/>
</dbReference>
<evidence type="ECO:0000313" key="3">
    <source>
        <dbReference type="Proteomes" id="UP000739565"/>
    </source>
</evidence>
<dbReference type="InterPro" id="IPR050378">
    <property type="entry name" value="Metallo-dep_Hydrolases_sf"/>
</dbReference>
<dbReference type="Gene3D" id="3.20.20.140">
    <property type="entry name" value="Metal-dependent hydrolases"/>
    <property type="match status" value="1"/>
</dbReference>
<evidence type="ECO:0000313" key="2">
    <source>
        <dbReference type="EMBL" id="MBZ1351272.1"/>
    </source>
</evidence>
<gene>
    <name evidence="2" type="ORF">KZZ10_11505</name>
</gene>
<protein>
    <submittedName>
        <fullName evidence="2">D-aminoacylase</fullName>
    </submittedName>
</protein>
<dbReference type="Proteomes" id="UP000739565">
    <property type="component" value="Unassembled WGS sequence"/>
</dbReference>
<reference evidence="2" key="1">
    <citation type="submission" date="2021-07" db="EMBL/GenBank/DDBJ databases">
        <title>New genus and species of the family Alcaligenaceae.</title>
        <authorList>
            <person name="Hahn M.W."/>
        </authorList>
    </citation>
    <scope>NUCLEOTIDE SEQUENCE</scope>
    <source>
        <strain evidence="2">LF4-65</strain>
    </source>
</reference>
<accession>A0A953N9B8</accession>
<dbReference type="InterPro" id="IPR011059">
    <property type="entry name" value="Metal-dep_hydrolase_composite"/>
</dbReference>
<dbReference type="GO" id="GO:0016812">
    <property type="term" value="F:hydrolase activity, acting on carbon-nitrogen (but not peptide) bonds, in cyclic amides"/>
    <property type="evidence" value="ECO:0007669"/>
    <property type="project" value="TreeGrafter"/>
</dbReference>
<dbReference type="RefSeq" id="WP_259661679.1">
    <property type="nucleotide sequence ID" value="NZ_JAHXRI010000010.1"/>
</dbReference>
<dbReference type="EMBL" id="JAHXRI010000010">
    <property type="protein sequence ID" value="MBZ1351272.1"/>
    <property type="molecule type" value="Genomic_DNA"/>
</dbReference>
<evidence type="ECO:0000259" key="1">
    <source>
        <dbReference type="Pfam" id="PF07969"/>
    </source>
</evidence>
<dbReference type="PANTHER" id="PTHR11647">
    <property type="entry name" value="HYDRANTOINASE/DIHYDROPYRIMIDINASE FAMILY MEMBER"/>
    <property type="match status" value="1"/>
</dbReference>